<evidence type="ECO:0000313" key="4">
    <source>
        <dbReference type="Proteomes" id="UP000053237"/>
    </source>
</evidence>
<dbReference type="Gene3D" id="2.170.150.10">
    <property type="entry name" value="Metal Binding Protein, Guanine Nucleotide Exchange Factor, Chain A"/>
    <property type="match status" value="1"/>
</dbReference>
<gene>
    <name evidence="3" type="ORF">BN9_075310</name>
</gene>
<dbReference type="InParanoid" id="A0A024GI67"/>
<dbReference type="AlphaFoldDB" id="A0A024GI67"/>
<dbReference type="OrthoDB" id="10248936at2759"/>
<dbReference type="GO" id="GO:0005737">
    <property type="term" value="C:cytoplasm"/>
    <property type="evidence" value="ECO:0007669"/>
    <property type="project" value="TreeGrafter"/>
</dbReference>
<dbReference type="InterPro" id="IPR011323">
    <property type="entry name" value="Mss4/transl-control_tumour"/>
</dbReference>
<evidence type="ECO:0000313" key="3">
    <source>
        <dbReference type="EMBL" id="CCI46588.1"/>
    </source>
</evidence>
<dbReference type="STRING" id="65357.A0A024GI67"/>
<keyword evidence="4" id="KW-1185">Reference proteome</keyword>
<comment type="caution">
    <text evidence="3">The sequence shown here is derived from an EMBL/GenBank/DDBJ whole genome shotgun (WGS) entry which is preliminary data.</text>
</comment>
<reference evidence="3 4" key="1">
    <citation type="submission" date="2012-05" db="EMBL/GenBank/DDBJ databases">
        <title>Recombination and specialization in a pathogen metapopulation.</title>
        <authorList>
            <person name="Gardiner A."/>
            <person name="Kemen E."/>
            <person name="Schultz-Larsen T."/>
            <person name="MacLean D."/>
            <person name="Van Oosterhout C."/>
            <person name="Jones J.D.G."/>
        </authorList>
    </citation>
    <scope>NUCLEOTIDE SEQUENCE [LARGE SCALE GENOMIC DNA]</scope>
    <source>
        <strain evidence="3 4">Ac Nc2</strain>
    </source>
</reference>
<dbReference type="SUPFAM" id="SSF51316">
    <property type="entry name" value="Mss4-like"/>
    <property type="match status" value="1"/>
</dbReference>
<evidence type="ECO:0000256" key="1">
    <source>
        <dbReference type="PROSITE-ProRule" id="PRU01133"/>
    </source>
</evidence>
<protein>
    <recommendedName>
        <fullName evidence="2">TCTP domain-containing protein</fullName>
    </recommendedName>
</protein>
<dbReference type="InterPro" id="IPR018105">
    <property type="entry name" value="Translational_control_tumour_p"/>
</dbReference>
<dbReference type="InterPro" id="IPR034737">
    <property type="entry name" value="TCTP"/>
</dbReference>
<proteinExistence type="inferred from homology"/>
<sequence>MLVWQDIFTNDEVVSDANKPEPVKDSEGEEIPGLFMVQSRNVAVGSDAVDIGCGDAFGSGDQEVDDSVETVNNISDASIGFAYTEITFASKTELKSYLKSYFRKLLNHPTLKEGDEDTVTVFKSDAQKIVKFLLAKYNDLQYYMFRSCDTEAGLSFSYYPDGATTPVFMYIKWGLKEVKF</sequence>
<dbReference type="GO" id="GO:0005509">
    <property type="term" value="F:calcium ion binding"/>
    <property type="evidence" value="ECO:0007669"/>
    <property type="project" value="TreeGrafter"/>
</dbReference>
<evidence type="ECO:0000259" key="2">
    <source>
        <dbReference type="PROSITE" id="PS51797"/>
    </source>
</evidence>
<dbReference type="PROSITE" id="PS51797">
    <property type="entry name" value="TCTP_3"/>
    <property type="match status" value="1"/>
</dbReference>
<accession>A0A024GI67</accession>
<dbReference type="PANTHER" id="PTHR11991:SF0">
    <property type="entry name" value="TRANSLATIONALLY-CONTROLLED TUMOR PROTEIN"/>
    <property type="match status" value="1"/>
</dbReference>
<dbReference type="EMBL" id="CAIX01000133">
    <property type="protein sequence ID" value="CCI46588.1"/>
    <property type="molecule type" value="Genomic_DNA"/>
</dbReference>
<dbReference type="FunCoup" id="A0A024GI67">
    <property type="interactions" value="407"/>
</dbReference>
<dbReference type="PANTHER" id="PTHR11991">
    <property type="entry name" value="TRANSLATIONALLY CONTROLLED TUMOR PROTEIN-RELATED"/>
    <property type="match status" value="1"/>
</dbReference>
<comment type="similarity">
    <text evidence="1">Belongs to the TCTP family.</text>
</comment>
<dbReference type="Pfam" id="PF00838">
    <property type="entry name" value="TCTP"/>
    <property type="match status" value="1"/>
</dbReference>
<feature type="domain" description="TCTP" evidence="2">
    <location>
        <begin position="1"/>
        <end position="180"/>
    </location>
</feature>
<dbReference type="Proteomes" id="UP000053237">
    <property type="component" value="Unassembled WGS sequence"/>
</dbReference>
<name>A0A024GI67_9STRA</name>
<organism evidence="3 4">
    <name type="scientific">Albugo candida</name>
    <dbReference type="NCBI Taxonomy" id="65357"/>
    <lineage>
        <taxon>Eukaryota</taxon>
        <taxon>Sar</taxon>
        <taxon>Stramenopiles</taxon>
        <taxon>Oomycota</taxon>
        <taxon>Peronosporomycetes</taxon>
        <taxon>Albuginales</taxon>
        <taxon>Albuginaceae</taxon>
        <taxon>Albugo</taxon>
    </lineage>
</organism>
<dbReference type="InterPro" id="IPR011057">
    <property type="entry name" value="Mss4-like_sf"/>
</dbReference>